<evidence type="ECO:0000256" key="5">
    <source>
        <dbReference type="SAM" id="SignalP"/>
    </source>
</evidence>
<sequence length="580" mass="62930">MKARSMFRLLSRIKLQMLLAIVLAVPSIAMAGTANAEPDATGTFAGKLLANCEYRYSGDSSNSTVYCPDTVSIGSNAGQSFTGMLKFDLSGFSGTVLEADLELFVTNNYANDEGSPELTIYKYNGSWTAPGTTPATDALPAFYGGMHSRTFNVTGKDGEWVKFNIAPLVRDSIAKGENELVLALAGSWADEGMRFFHYLSFNTLVPKLNIAYTTSPIQLPSPHTRIAAGDGFTLSLQDDGTVKAYGWIKGSKIEVPDNLTEVQAVYASNDCGYAIRAGGIVEALGDGCAVPVEVPNGNVVGLVLDGNAPAVLKNDGTMISWGSGQYKMPVEWEKIHAPFKSVSGGYNHAATLTWDNDVVSWGSASMGATDVPEDLPETTAIASGVNHTVALLKDGTVRLWGYYGVERPPAGLSNVGAIYANDNYSVAVLKDSGGSCRMGRRRTAATAGWASRRRSRRGGKDPYCRAEVGRYLGRLGEQSTRRNGQPGTARRRIVVVARQRDRHDEGDDRGRESARRTLRRSDSQISDRRCGQRQTALCRRRSSRLRLRHGASVRRRAGRLSGAAYLCRGGVRRGRRRWDR</sequence>
<dbReference type="Gene3D" id="2.130.10.30">
    <property type="entry name" value="Regulator of chromosome condensation 1/beta-lactamase-inhibitor protein II"/>
    <property type="match status" value="1"/>
</dbReference>
<organism evidence="7 8">
    <name type="scientific">Cohnella ginsengisoli</name>
    <dbReference type="NCBI Taxonomy" id="425004"/>
    <lineage>
        <taxon>Bacteria</taxon>
        <taxon>Bacillati</taxon>
        <taxon>Bacillota</taxon>
        <taxon>Bacilli</taxon>
        <taxon>Bacillales</taxon>
        <taxon>Paenibacillaceae</taxon>
        <taxon>Cohnella</taxon>
    </lineage>
</organism>
<feature type="compositionally biased region" description="Basic and acidic residues" evidence="4">
    <location>
        <begin position="498"/>
        <end position="530"/>
    </location>
</feature>
<protein>
    <submittedName>
        <fullName evidence="7">DNRLRE domain-containing protein</fullName>
    </submittedName>
</protein>
<dbReference type="InterPro" id="IPR000408">
    <property type="entry name" value="Reg_chr_condens"/>
</dbReference>
<name>A0A9X4KNM4_9BACL</name>
<evidence type="ECO:0000313" key="7">
    <source>
        <dbReference type="EMBL" id="MDG0795121.1"/>
    </source>
</evidence>
<dbReference type="AlphaFoldDB" id="A0A9X4KNM4"/>
<dbReference type="PROSITE" id="PS00626">
    <property type="entry name" value="RCC1_2"/>
    <property type="match status" value="1"/>
</dbReference>
<feature type="chain" id="PRO_5040988230" evidence="5">
    <location>
        <begin position="32"/>
        <end position="580"/>
    </location>
</feature>
<dbReference type="InterPro" id="IPR051553">
    <property type="entry name" value="Ran_GTPase-activating"/>
</dbReference>
<evidence type="ECO:0000256" key="4">
    <source>
        <dbReference type="SAM" id="MobiDB-lite"/>
    </source>
</evidence>
<dbReference type="InterPro" id="IPR055372">
    <property type="entry name" value="CBM96"/>
</dbReference>
<feature type="region of interest" description="Disordered" evidence="4">
    <location>
        <begin position="497"/>
        <end position="533"/>
    </location>
</feature>
<dbReference type="PANTHER" id="PTHR45982:SF1">
    <property type="entry name" value="REGULATOR OF CHROMOSOME CONDENSATION"/>
    <property type="match status" value="1"/>
</dbReference>
<dbReference type="Pfam" id="PF24517">
    <property type="entry name" value="CBM96"/>
    <property type="match status" value="1"/>
</dbReference>
<feature type="signal peptide" evidence="5">
    <location>
        <begin position="1"/>
        <end position="31"/>
    </location>
</feature>
<keyword evidence="8" id="KW-1185">Reference proteome</keyword>
<evidence type="ECO:0000256" key="2">
    <source>
        <dbReference type="ARBA" id="ARBA00022525"/>
    </source>
</evidence>
<evidence type="ECO:0000256" key="3">
    <source>
        <dbReference type="ARBA" id="ARBA00022729"/>
    </source>
</evidence>
<feature type="domain" description="Carbohydrate-binding module family 96" evidence="6">
    <location>
        <begin position="78"/>
        <end position="191"/>
    </location>
</feature>
<comment type="caution">
    <text evidence="7">The sequence shown here is derived from an EMBL/GenBank/DDBJ whole genome shotgun (WGS) entry which is preliminary data.</text>
</comment>
<dbReference type="Proteomes" id="UP001153387">
    <property type="component" value="Unassembled WGS sequence"/>
</dbReference>
<evidence type="ECO:0000256" key="1">
    <source>
        <dbReference type="ARBA" id="ARBA00004613"/>
    </source>
</evidence>
<evidence type="ECO:0000259" key="6">
    <source>
        <dbReference type="Pfam" id="PF24517"/>
    </source>
</evidence>
<dbReference type="SUPFAM" id="SSF50985">
    <property type="entry name" value="RCC1/BLIP-II"/>
    <property type="match status" value="1"/>
</dbReference>
<dbReference type="EMBL" id="JAPDHZ010000008">
    <property type="protein sequence ID" value="MDG0795121.1"/>
    <property type="molecule type" value="Genomic_DNA"/>
</dbReference>
<keyword evidence="3 5" id="KW-0732">Signal</keyword>
<accession>A0A9X4KNM4</accession>
<dbReference type="PROSITE" id="PS50012">
    <property type="entry name" value="RCC1_3"/>
    <property type="match status" value="1"/>
</dbReference>
<reference evidence="7 8" key="1">
    <citation type="submission" date="2022-10" db="EMBL/GenBank/DDBJ databases">
        <title>Comparative genomic analysis of Cohnella hashimotonis sp. nov., isolated from the International Space Station.</title>
        <authorList>
            <person name="Simpson A."/>
            <person name="Venkateswaran K."/>
        </authorList>
    </citation>
    <scope>NUCLEOTIDE SEQUENCE [LARGE SCALE GENOMIC DNA]</scope>
    <source>
        <strain evidence="7 8">DSM 18997</strain>
    </source>
</reference>
<dbReference type="GO" id="GO:0005576">
    <property type="term" value="C:extracellular region"/>
    <property type="evidence" value="ECO:0007669"/>
    <property type="project" value="UniProtKB-SubCell"/>
</dbReference>
<gene>
    <name evidence="7" type="ORF">OMP38_33070</name>
</gene>
<feature type="region of interest" description="Disordered" evidence="4">
    <location>
        <begin position="444"/>
        <end position="463"/>
    </location>
</feature>
<dbReference type="NCBIfam" id="NF033679">
    <property type="entry name" value="DNRLRE_dom"/>
    <property type="match status" value="1"/>
</dbReference>
<proteinExistence type="predicted"/>
<evidence type="ECO:0000313" key="8">
    <source>
        <dbReference type="Proteomes" id="UP001153387"/>
    </source>
</evidence>
<dbReference type="InterPro" id="IPR009091">
    <property type="entry name" value="RCC1/BLIP-II"/>
</dbReference>
<keyword evidence="2" id="KW-0964">Secreted</keyword>
<comment type="subcellular location">
    <subcellularLocation>
        <location evidence="1">Secreted</location>
    </subcellularLocation>
</comment>
<dbReference type="PANTHER" id="PTHR45982">
    <property type="entry name" value="REGULATOR OF CHROMOSOME CONDENSATION"/>
    <property type="match status" value="1"/>
</dbReference>